<dbReference type="InterPro" id="IPR029063">
    <property type="entry name" value="SAM-dependent_MTases_sf"/>
</dbReference>
<dbReference type="PANTHER" id="PTHR14614">
    <property type="entry name" value="HEPATOCELLULAR CARCINOMA-ASSOCIATED ANTIGEN"/>
    <property type="match status" value="1"/>
</dbReference>
<name>L1K1G4_GUITC</name>
<sequence>MSSAWEDADMEGALKIPPRNLGVRSFPGGIKIMTNTKLLLEDTGGDVWKGAIALGRFMLAEFSEVLAESRVLELAAGTGYLGLTLSVKGAARVVMSDKECMISLLHGNILLNSDSLELDARPIEAITLDWNHGEEAIALMKDESFDFIIMSDVFYEEEIVEPLIRTLRTLCCLHARRRKPLKNMSEEELPQIYISASHRSERIEGLFMQGIKPWFSCEEIRSKNHKLNEVFRKEMIVIFKLAPARMTFDEFAAGLGLSSMRSNQGRERKNVSDCRKDNRDPLDTLQEKRIVTGSCHFAVGYDLELLD</sequence>
<dbReference type="OrthoDB" id="413520at2759"/>
<dbReference type="Proteomes" id="UP000011087">
    <property type="component" value="Unassembled WGS sequence"/>
</dbReference>
<evidence type="ECO:0008006" key="4">
    <source>
        <dbReference type="Google" id="ProtNLM"/>
    </source>
</evidence>
<accession>L1K1G4</accession>
<dbReference type="CDD" id="cd02440">
    <property type="entry name" value="AdoMet_MTases"/>
    <property type="match status" value="1"/>
</dbReference>
<dbReference type="GO" id="GO:0032991">
    <property type="term" value="C:protein-containing complex"/>
    <property type="evidence" value="ECO:0007669"/>
    <property type="project" value="TreeGrafter"/>
</dbReference>
<evidence type="ECO:0000313" key="2">
    <source>
        <dbReference type="EnsemblProtists" id="EKX54218"/>
    </source>
</evidence>
<dbReference type="Gene3D" id="3.40.50.150">
    <property type="entry name" value="Vaccinia Virus protein VP39"/>
    <property type="match status" value="1"/>
</dbReference>
<dbReference type="Pfam" id="PF10294">
    <property type="entry name" value="Methyltransf_16"/>
    <property type="match status" value="1"/>
</dbReference>
<dbReference type="InterPro" id="IPR019410">
    <property type="entry name" value="Methyltransf_16"/>
</dbReference>
<dbReference type="EnsemblProtists" id="EKX54218">
    <property type="protein sequence ID" value="EKX54218"/>
    <property type="gene ID" value="GUITHDRAFT_160844"/>
</dbReference>
<reference evidence="3" key="2">
    <citation type="submission" date="2012-11" db="EMBL/GenBank/DDBJ databases">
        <authorList>
            <person name="Kuo A."/>
            <person name="Curtis B.A."/>
            <person name="Tanifuji G."/>
            <person name="Burki F."/>
            <person name="Gruber A."/>
            <person name="Irimia M."/>
            <person name="Maruyama S."/>
            <person name="Arias M.C."/>
            <person name="Ball S.G."/>
            <person name="Gile G.H."/>
            <person name="Hirakawa Y."/>
            <person name="Hopkins J.F."/>
            <person name="Rensing S.A."/>
            <person name="Schmutz J."/>
            <person name="Symeonidi A."/>
            <person name="Elias M."/>
            <person name="Eveleigh R.J."/>
            <person name="Herman E.K."/>
            <person name="Klute M.J."/>
            <person name="Nakayama T."/>
            <person name="Obornik M."/>
            <person name="Reyes-Prieto A."/>
            <person name="Armbrust E.V."/>
            <person name="Aves S.J."/>
            <person name="Beiko R.G."/>
            <person name="Coutinho P."/>
            <person name="Dacks J.B."/>
            <person name="Durnford D.G."/>
            <person name="Fast N.M."/>
            <person name="Green B.R."/>
            <person name="Grisdale C."/>
            <person name="Hempe F."/>
            <person name="Henrissat B."/>
            <person name="Hoppner M.P."/>
            <person name="Ishida K.-I."/>
            <person name="Kim E."/>
            <person name="Koreny L."/>
            <person name="Kroth P.G."/>
            <person name="Liu Y."/>
            <person name="Malik S.-B."/>
            <person name="Maier U.G."/>
            <person name="McRose D."/>
            <person name="Mock T."/>
            <person name="Neilson J.A."/>
            <person name="Onodera N.T."/>
            <person name="Poole A.M."/>
            <person name="Pritham E.J."/>
            <person name="Richards T.A."/>
            <person name="Rocap G."/>
            <person name="Roy S.W."/>
            <person name="Sarai C."/>
            <person name="Schaack S."/>
            <person name="Shirato S."/>
            <person name="Slamovits C.H."/>
            <person name="Spencer D.F."/>
            <person name="Suzuki S."/>
            <person name="Worden A.Z."/>
            <person name="Zauner S."/>
            <person name="Barry K."/>
            <person name="Bell C."/>
            <person name="Bharti A.K."/>
            <person name="Crow J.A."/>
            <person name="Grimwood J."/>
            <person name="Kramer R."/>
            <person name="Lindquist E."/>
            <person name="Lucas S."/>
            <person name="Salamov A."/>
            <person name="McFadden G.I."/>
            <person name="Lane C.E."/>
            <person name="Keeling P.J."/>
            <person name="Gray M.W."/>
            <person name="Grigoriev I.V."/>
            <person name="Archibald J.M."/>
        </authorList>
    </citation>
    <scope>NUCLEOTIDE SEQUENCE</scope>
    <source>
        <strain evidence="3">CCMP2712</strain>
    </source>
</reference>
<dbReference type="EMBL" id="JH992968">
    <property type="protein sequence ID" value="EKX54218.1"/>
    <property type="molecule type" value="Genomic_DNA"/>
</dbReference>
<dbReference type="SUPFAM" id="SSF53335">
    <property type="entry name" value="S-adenosyl-L-methionine-dependent methyltransferases"/>
    <property type="match status" value="1"/>
</dbReference>
<dbReference type="GO" id="GO:0005829">
    <property type="term" value="C:cytosol"/>
    <property type="evidence" value="ECO:0007669"/>
    <property type="project" value="TreeGrafter"/>
</dbReference>
<organism evidence="1">
    <name type="scientific">Guillardia theta (strain CCMP2712)</name>
    <name type="common">Cryptophyte</name>
    <dbReference type="NCBI Taxonomy" id="905079"/>
    <lineage>
        <taxon>Eukaryota</taxon>
        <taxon>Cryptophyceae</taxon>
        <taxon>Pyrenomonadales</taxon>
        <taxon>Geminigeraceae</taxon>
        <taxon>Guillardia</taxon>
    </lineage>
</organism>
<dbReference type="KEGG" id="gtt:GUITHDRAFT_160844"/>
<evidence type="ECO:0000313" key="3">
    <source>
        <dbReference type="Proteomes" id="UP000011087"/>
    </source>
</evidence>
<gene>
    <name evidence="1" type="ORF">GUITHDRAFT_160844</name>
</gene>
<dbReference type="HOGENOM" id="CLU_907468_0_0_1"/>
<dbReference type="RefSeq" id="XP_005841198.1">
    <property type="nucleotide sequence ID" value="XM_005841141.1"/>
</dbReference>
<dbReference type="GeneID" id="17310741"/>
<dbReference type="AlphaFoldDB" id="L1K1G4"/>
<protein>
    <recommendedName>
        <fullName evidence="4">Calmodulin-lysine N-methyltransferase</fullName>
    </recommendedName>
</protein>
<dbReference type="PaxDb" id="55529-EKX54218"/>
<reference evidence="1 3" key="1">
    <citation type="journal article" date="2012" name="Nature">
        <title>Algal genomes reveal evolutionary mosaicism and the fate of nucleomorphs.</title>
        <authorList>
            <consortium name="DOE Joint Genome Institute"/>
            <person name="Curtis B.A."/>
            <person name="Tanifuji G."/>
            <person name="Burki F."/>
            <person name="Gruber A."/>
            <person name="Irimia M."/>
            <person name="Maruyama S."/>
            <person name="Arias M.C."/>
            <person name="Ball S.G."/>
            <person name="Gile G.H."/>
            <person name="Hirakawa Y."/>
            <person name="Hopkins J.F."/>
            <person name="Kuo A."/>
            <person name="Rensing S.A."/>
            <person name="Schmutz J."/>
            <person name="Symeonidi A."/>
            <person name="Elias M."/>
            <person name="Eveleigh R.J."/>
            <person name="Herman E.K."/>
            <person name="Klute M.J."/>
            <person name="Nakayama T."/>
            <person name="Obornik M."/>
            <person name="Reyes-Prieto A."/>
            <person name="Armbrust E.V."/>
            <person name="Aves S.J."/>
            <person name="Beiko R.G."/>
            <person name="Coutinho P."/>
            <person name="Dacks J.B."/>
            <person name="Durnford D.G."/>
            <person name="Fast N.M."/>
            <person name="Green B.R."/>
            <person name="Grisdale C.J."/>
            <person name="Hempel F."/>
            <person name="Henrissat B."/>
            <person name="Hoppner M.P."/>
            <person name="Ishida K."/>
            <person name="Kim E."/>
            <person name="Koreny L."/>
            <person name="Kroth P.G."/>
            <person name="Liu Y."/>
            <person name="Malik S.B."/>
            <person name="Maier U.G."/>
            <person name="McRose D."/>
            <person name="Mock T."/>
            <person name="Neilson J.A."/>
            <person name="Onodera N.T."/>
            <person name="Poole A.M."/>
            <person name="Pritham E.J."/>
            <person name="Richards T.A."/>
            <person name="Rocap G."/>
            <person name="Roy S.W."/>
            <person name="Sarai C."/>
            <person name="Schaack S."/>
            <person name="Shirato S."/>
            <person name="Slamovits C.H."/>
            <person name="Spencer D.F."/>
            <person name="Suzuki S."/>
            <person name="Worden A.Z."/>
            <person name="Zauner S."/>
            <person name="Barry K."/>
            <person name="Bell C."/>
            <person name="Bharti A.K."/>
            <person name="Crow J.A."/>
            <person name="Grimwood J."/>
            <person name="Kramer R."/>
            <person name="Lindquist E."/>
            <person name="Lucas S."/>
            <person name="Salamov A."/>
            <person name="McFadden G.I."/>
            <person name="Lane C.E."/>
            <person name="Keeling P.J."/>
            <person name="Gray M.W."/>
            <person name="Grigoriev I.V."/>
            <person name="Archibald J.M."/>
        </authorList>
    </citation>
    <scope>NUCLEOTIDE SEQUENCE</scope>
    <source>
        <strain evidence="1 3">CCMP2712</strain>
    </source>
</reference>
<evidence type="ECO:0000313" key="1">
    <source>
        <dbReference type="EMBL" id="EKX54218.1"/>
    </source>
</evidence>
<reference evidence="2" key="3">
    <citation type="submission" date="2015-06" db="UniProtKB">
        <authorList>
            <consortium name="EnsemblProtists"/>
        </authorList>
    </citation>
    <scope>IDENTIFICATION</scope>
</reference>
<proteinExistence type="predicted"/>
<dbReference type="PANTHER" id="PTHR14614:SF109">
    <property type="entry name" value="RIBOSOMAL LYSINE N-METHYLTRANSFERASE 5"/>
    <property type="match status" value="1"/>
</dbReference>
<keyword evidence="3" id="KW-1185">Reference proteome</keyword>